<dbReference type="PANTHER" id="PTHR34701:SF1">
    <property type="entry name" value="TRANSCRIPTIONAL REGULATOR MRAZ"/>
    <property type="match status" value="1"/>
</dbReference>
<evidence type="ECO:0000313" key="11">
    <source>
        <dbReference type="Proteomes" id="UP000004671"/>
    </source>
</evidence>
<evidence type="ECO:0000256" key="6">
    <source>
        <dbReference type="ARBA" id="ARBA00023163"/>
    </source>
</evidence>
<gene>
    <name evidence="7 9" type="primary">mraZ</name>
    <name evidence="9" type="ORF">Cabys_1160</name>
    <name evidence="10" type="ORF">Calab_2357</name>
</gene>
<dbReference type="EMBL" id="CP018099">
    <property type="protein sequence ID" value="APF17909.1"/>
    <property type="molecule type" value="Genomic_DNA"/>
</dbReference>
<name>H1XY40_CALAY</name>
<feature type="domain" description="SpoVT-AbrB" evidence="8">
    <location>
        <begin position="85"/>
        <end position="131"/>
    </location>
</feature>
<dbReference type="Pfam" id="PF02381">
    <property type="entry name" value="MraZ"/>
    <property type="match status" value="2"/>
</dbReference>
<dbReference type="InParanoid" id="H1XY40"/>
<keyword evidence="11" id="KW-1185">Reference proteome</keyword>
<dbReference type="CDD" id="cd16320">
    <property type="entry name" value="MraZ_N"/>
    <property type="match status" value="1"/>
</dbReference>
<keyword evidence="6 7" id="KW-0804">Transcription</keyword>
<dbReference type="InterPro" id="IPR007159">
    <property type="entry name" value="SpoVT-AbrB_dom"/>
</dbReference>
<sequence>MVLQDFAGEFTCQLDNKNRVSIPSGIRKMFLPEAQNTIVFVPGFEMKNVYAYPLNEWQKLTKKLRALNPLDDDAREFVRQFVGVAHYATMDGQGRVMIPDRILSMAGINKEDREMLLIGTLEKFEIWNPKVYEEHRSGKSLTELARLMQQKSSIFDNSE</sequence>
<keyword evidence="5 7" id="KW-0238">DNA-binding</keyword>
<dbReference type="GO" id="GO:0005737">
    <property type="term" value="C:cytoplasm"/>
    <property type="evidence" value="ECO:0007669"/>
    <property type="project" value="UniProtKB-UniRule"/>
</dbReference>
<evidence type="ECO:0000256" key="2">
    <source>
        <dbReference type="ARBA" id="ARBA00022490"/>
    </source>
</evidence>
<protein>
    <recommendedName>
        <fullName evidence="1 7">Transcriptional regulator MraZ</fullName>
    </recommendedName>
</protein>
<evidence type="ECO:0000256" key="1">
    <source>
        <dbReference type="ARBA" id="ARBA00013860"/>
    </source>
</evidence>
<dbReference type="Gene3D" id="3.40.1550.20">
    <property type="entry name" value="Transcriptional regulator MraZ domain"/>
    <property type="match status" value="1"/>
</dbReference>
<dbReference type="Proteomes" id="UP000004671">
    <property type="component" value="Chromosome"/>
</dbReference>
<comment type="subcellular location">
    <subcellularLocation>
        <location evidence="7">Cytoplasm</location>
        <location evidence="7">Nucleoid</location>
    </subcellularLocation>
</comment>
<dbReference type="HAMAP" id="MF_01008">
    <property type="entry name" value="MraZ"/>
    <property type="match status" value="1"/>
</dbReference>
<evidence type="ECO:0000256" key="5">
    <source>
        <dbReference type="ARBA" id="ARBA00023125"/>
    </source>
</evidence>
<dbReference type="InterPro" id="IPR037914">
    <property type="entry name" value="SpoVT-AbrB_sf"/>
</dbReference>
<dbReference type="EMBL" id="CM001402">
    <property type="protein sequence ID" value="EHO41967.1"/>
    <property type="molecule type" value="Genomic_DNA"/>
</dbReference>
<comment type="subunit">
    <text evidence="7">Forms oligomers.</text>
</comment>
<evidence type="ECO:0000313" key="12">
    <source>
        <dbReference type="Proteomes" id="UP000183868"/>
    </source>
</evidence>
<comment type="similarity">
    <text evidence="7">Belongs to the MraZ family.</text>
</comment>
<dbReference type="KEGG" id="caby:Cabys_1160"/>
<dbReference type="GO" id="GO:2000143">
    <property type="term" value="P:negative regulation of DNA-templated transcription initiation"/>
    <property type="evidence" value="ECO:0007669"/>
    <property type="project" value="TreeGrafter"/>
</dbReference>
<dbReference type="FunCoup" id="H1XY40">
    <property type="interactions" value="205"/>
</dbReference>
<dbReference type="GO" id="GO:0009295">
    <property type="term" value="C:nucleoid"/>
    <property type="evidence" value="ECO:0007669"/>
    <property type="project" value="UniProtKB-SubCell"/>
</dbReference>
<feature type="domain" description="SpoVT-AbrB" evidence="8">
    <location>
        <begin position="9"/>
        <end position="56"/>
    </location>
</feature>
<keyword evidence="3" id="KW-0677">Repeat</keyword>
<keyword evidence="2 7" id="KW-0963">Cytoplasm</keyword>
<reference evidence="10 11" key="1">
    <citation type="submission" date="2011-09" db="EMBL/GenBank/DDBJ databases">
        <title>The permanent draft genome of Caldithrix abyssi DSM 13497.</title>
        <authorList>
            <consortium name="US DOE Joint Genome Institute (JGI-PGF)"/>
            <person name="Lucas S."/>
            <person name="Han J."/>
            <person name="Lapidus A."/>
            <person name="Bruce D."/>
            <person name="Goodwin L."/>
            <person name="Pitluck S."/>
            <person name="Peters L."/>
            <person name="Kyrpides N."/>
            <person name="Mavromatis K."/>
            <person name="Ivanova N."/>
            <person name="Mikhailova N."/>
            <person name="Chertkov O."/>
            <person name="Detter J.C."/>
            <person name="Tapia R."/>
            <person name="Han C."/>
            <person name="Land M."/>
            <person name="Hauser L."/>
            <person name="Markowitz V."/>
            <person name="Cheng J.-F."/>
            <person name="Hugenholtz P."/>
            <person name="Woyke T."/>
            <person name="Wu D."/>
            <person name="Spring S."/>
            <person name="Brambilla E."/>
            <person name="Klenk H.-P."/>
            <person name="Eisen J.A."/>
        </authorList>
    </citation>
    <scope>NUCLEOTIDE SEQUENCE [LARGE SCALE GENOMIC DNA]</scope>
    <source>
        <strain evidence="10 11">DSM 13497</strain>
    </source>
</reference>
<dbReference type="PROSITE" id="PS51740">
    <property type="entry name" value="SPOVT_ABRB"/>
    <property type="match status" value="2"/>
</dbReference>
<keyword evidence="4 7" id="KW-0805">Transcription regulation</keyword>
<evidence type="ECO:0000256" key="4">
    <source>
        <dbReference type="ARBA" id="ARBA00023015"/>
    </source>
</evidence>
<dbReference type="CDD" id="cd16321">
    <property type="entry name" value="MraZ_C"/>
    <property type="match status" value="1"/>
</dbReference>
<dbReference type="GO" id="GO:0003700">
    <property type="term" value="F:DNA-binding transcription factor activity"/>
    <property type="evidence" value="ECO:0007669"/>
    <property type="project" value="UniProtKB-UniRule"/>
</dbReference>
<dbReference type="AlphaFoldDB" id="H1XY40"/>
<dbReference type="Proteomes" id="UP000183868">
    <property type="component" value="Chromosome"/>
</dbReference>
<accession>H1XY40</accession>
<evidence type="ECO:0000313" key="9">
    <source>
        <dbReference type="EMBL" id="APF17909.1"/>
    </source>
</evidence>
<evidence type="ECO:0000259" key="8">
    <source>
        <dbReference type="PROSITE" id="PS51740"/>
    </source>
</evidence>
<evidence type="ECO:0000256" key="3">
    <source>
        <dbReference type="ARBA" id="ARBA00022737"/>
    </source>
</evidence>
<dbReference type="InterPro" id="IPR038619">
    <property type="entry name" value="MraZ_sf"/>
</dbReference>
<dbReference type="NCBIfam" id="TIGR00242">
    <property type="entry name" value="division/cell wall cluster transcriptional repressor MraZ"/>
    <property type="match status" value="1"/>
</dbReference>
<evidence type="ECO:0000256" key="7">
    <source>
        <dbReference type="HAMAP-Rule" id="MF_01008"/>
    </source>
</evidence>
<evidence type="ECO:0000313" key="10">
    <source>
        <dbReference type="EMBL" id="EHO41967.1"/>
    </source>
</evidence>
<organism evidence="10 11">
    <name type="scientific">Caldithrix abyssi DSM 13497</name>
    <dbReference type="NCBI Taxonomy" id="880073"/>
    <lineage>
        <taxon>Bacteria</taxon>
        <taxon>Pseudomonadati</taxon>
        <taxon>Calditrichota</taxon>
        <taxon>Calditrichia</taxon>
        <taxon>Calditrichales</taxon>
        <taxon>Calditrichaceae</taxon>
        <taxon>Caldithrix</taxon>
    </lineage>
</organism>
<reference evidence="9 12" key="2">
    <citation type="submission" date="2016-11" db="EMBL/GenBank/DDBJ databases">
        <title>Genomic analysis of Caldithrix abyssi and proposal of a novel bacterial phylum Caldithrichaeota.</title>
        <authorList>
            <person name="Kublanov I."/>
            <person name="Sigalova O."/>
            <person name="Gavrilov S."/>
            <person name="Lebedinsky A."/>
            <person name="Ivanova N."/>
            <person name="Daum C."/>
            <person name="Reddy T."/>
            <person name="Klenk H.P."/>
            <person name="Goker M."/>
            <person name="Reva O."/>
            <person name="Miroshnichenko M."/>
            <person name="Kyprides N."/>
            <person name="Woyke T."/>
            <person name="Gelfand M."/>
        </authorList>
    </citation>
    <scope>NUCLEOTIDE SEQUENCE [LARGE SCALE GENOMIC DNA]</scope>
    <source>
        <strain evidence="9 12">LF13</strain>
    </source>
</reference>
<dbReference type="SUPFAM" id="SSF89447">
    <property type="entry name" value="AbrB/MazE/MraZ-like"/>
    <property type="match status" value="1"/>
</dbReference>
<dbReference type="OrthoDB" id="9807753at2"/>
<dbReference type="HOGENOM" id="CLU_107907_0_5_0"/>
<dbReference type="PaxDb" id="880073-Calab_2357"/>
<dbReference type="InterPro" id="IPR035642">
    <property type="entry name" value="MraZ_N"/>
</dbReference>
<dbReference type="RefSeq" id="WP_006929161.1">
    <property type="nucleotide sequence ID" value="NZ_CM001402.1"/>
</dbReference>
<dbReference type="STRING" id="880073.Cabys_1160"/>
<dbReference type="GO" id="GO:0000976">
    <property type="term" value="F:transcription cis-regulatory region binding"/>
    <property type="evidence" value="ECO:0007669"/>
    <property type="project" value="TreeGrafter"/>
</dbReference>
<dbReference type="PANTHER" id="PTHR34701">
    <property type="entry name" value="TRANSCRIPTIONAL REGULATOR MRAZ"/>
    <property type="match status" value="1"/>
</dbReference>
<dbReference type="InterPro" id="IPR020603">
    <property type="entry name" value="MraZ_dom"/>
</dbReference>
<dbReference type="eggNOG" id="COG2001">
    <property type="taxonomic scope" value="Bacteria"/>
</dbReference>
<dbReference type="InterPro" id="IPR003444">
    <property type="entry name" value="MraZ"/>
</dbReference>
<dbReference type="InterPro" id="IPR035644">
    <property type="entry name" value="MraZ_C"/>
</dbReference>
<proteinExistence type="inferred from homology"/>